<reference evidence="2 3" key="1">
    <citation type="submission" date="2011-11" db="EMBL/GenBank/DDBJ databases">
        <title>Complete sequence of Granulicella mallensis MP5ACTX8.</title>
        <authorList>
            <consortium name="US DOE Joint Genome Institute"/>
            <person name="Lucas S."/>
            <person name="Copeland A."/>
            <person name="Lapidus A."/>
            <person name="Cheng J.-F."/>
            <person name="Goodwin L."/>
            <person name="Pitluck S."/>
            <person name="Peters L."/>
            <person name="Lu M."/>
            <person name="Detter J.C."/>
            <person name="Han C."/>
            <person name="Tapia R."/>
            <person name="Land M."/>
            <person name="Hauser L."/>
            <person name="Kyrpides N."/>
            <person name="Ivanova N."/>
            <person name="Mikhailova N."/>
            <person name="Pagani I."/>
            <person name="Rawat S."/>
            <person name="Mannisto M."/>
            <person name="Haggblom M."/>
            <person name="Woyke T."/>
        </authorList>
    </citation>
    <scope>NUCLEOTIDE SEQUENCE [LARGE SCALE GENOMIC DNA]</scope>
    <source>
        <strain evidence="3">ATCC BAA-1857 / DSM 23137 / MP5ACTX8</strain>
    </source>
</reference>
<keyword evidence="3" id="KW-1185">Reference proteome</keyword>
<accession>G8NYA8</accession>
<feature type="signal peptide" evidence="1">
    <location>
        <begin position="1"/>
        <end position="27"/>
    </location>
</feature>
<dbReference type="PANTHER" id="PTHR34309:SF1">
    <property type="entry name" value="PROTEIN GLCG"/>
    <property type="match status" value="1"/>
</dbReference>
<dbReference type="RefSeq" id="WP_014266748.1">
    <property type="nucleotide sequence ID" value="NC_016631.1"/>
</dbReference>
<evidence type="ECO:0000313" key="2">
    <source>
        <dbReference type="EMBL" id="AEU37874.1"/>
    </source>
</evidence>
<protein>
    <recommendedName>
        <fullName evidence="4">Heme-binding protein</fullName>
    </recommendedName>
</protein>
<dbReference type="OrthoDB" id="7222954at2"/>
<sequence precursor="true">MVFTLKKLAYSFCFFLLEFSIAGKVRAADPIVTVNVISEAGAKQAIEAAEQTAQKLHAPCAIAVVDRSGILVALLKMDGVRDGSPDLAIGKARTSALLQRPSAETETNVNEGRTAFVTSGFMALRGGVPLMAGKEIVGAIGIAGLNKDTDVTIANAAAAAFATTTGTQPVSR</sequence>
<keyword evidence="1" id="KW-0732">Signal</keyword>
<dbReference type="HOGENOM" id="CLU_103773_1_2_0"/>
<feature type="chain" id="PRO_5003513194" description="Heme-binding protein" evidence="1">
    <location>
        <begin position="28"/>
        <end position="172"/>
    </location>
</feature>
<dbReference type="EMBL" id="CP003130">
    <property type="protein sequence ID" value="AEU37874.1"/>
    <property type="molecule type" value="Genomic_DNA"/>
</dbReference>
<dbReference type="eggNOG" id="COG3193">
    <property type="taxonomic scope" value="Bacteria"/>
</dbReference>
<organism evidence="2 3">
    <name type="scientific">Granulicella mallensis (strain ATCC BAA-1857 / DSM 23137 / MP5ACTX8)</name>
    <dbReference type="NCBI Taxonomy" id="682795"/>
    <lineage>
        <taxon>Bacteria</taxon>
        <taxon>Pseudomonadati</taxon>
        <taxon>Acidobacteriota</taxon>
        <taxon>Terriglobia</taxon>
        <taxon>Terriglobales</taxon>
        <taxon>Acidobacteriaceae</taxon>
        <taxon>Granulicella</taxon>
    </lineage>
</organism>
<dbReference type="Proteomes" id="UP000007113">
    <property type="component" value="Chromosome"/>
</dbReference>
<dbReference type="AlphaFoldDB" id="G8NYA8"/>
<gene>
    <name evidence="2" type="ordered locus">AciX8_3581</name>
</gene>
<dbReference type="Gene3D" id="3.30.450.150">
    <property type="entry name" value="Haem-degrading domain"/>
    <property type="match status" value="1"/>
</dbReference>
<name>G8NYA8_GRAMM</name>
<dbReference type="InterPro" id="IPR038084">
    <property type="entry name" value="PduO/GlcC-like_sf"/>
</dbReference>
<dbReference type="SUPFAM" id="SSF143744">
    <property type="entry name" value="GlcG-like"/>
    <property type="match status" value="1"/>
</dbReference>
<evidence type="ECO:0008006" key="4">
    <source>
        <dbReference type="Google" id="ProtNLM"/>
    </source>
</evidence>
<dbReference type="InterPro" id="IPR005624">
    <property type="entry name" value="PduO/GlcC-like"/>
</dbReference>
<dbReference type="KEGG" id="gma:AciX8_3581"/>
<evidence type="ECO:0000256" key="1">
    <source>
        <dbReference type="SAM" id="SignalP"/>
    </source>
</evidence>
<dbReference type="Pfam" id="PF03928">
    <property type="entry name" value="HbpS-like"/>
    <property type="match status" value="1"/>
</dbReference>
<proteinExistence type="predicted"/>
<evidence type="ECO:0000313" key="3">
    <source>
        <dbReference type="Proteomes" id="UP000007113"/>
    </source>
</evidence>
<dbReference type="InterPro" id="IPR052517">
    <property type="entry name" value="GlcG_carb_metab_protein"/>
</dbReference>
<dbReference type="PANTHER" id="PTHR34309">
    <property type="entry name" value="SLR1406 PROTEIN"/>
    <property type="match status" value="1"/>
</dbReference>